<evidence type="ECO:0000256" key="3">
    <source>
        <dbReference type="PROSITE-ProRule" id="PRU00221"/>
    </source>
</evidence>
<dbReference type="EMBL" id="DS989843">
    <property type="protein sequence ID" value="EDX77606.1"/>
    <property type="molecule type" value="Genomic_DNA"/>
</dbReference>
<evidence type="ECO:0000256" key="2">
    <source>
        <dbReference type="ARBA" id="ARBA00022737"/>
    </source>
</evidence>
<protein>
    <submittedName>
        <fullName evidence="4">Uncharacterized protein</fullName>
    </submittedName>
</protein>
<dbReference type="PANTHER" id="PTHR22847">
    <property type="entry name" value="WD40 REPEAT PROTEIN"/>
    <property type="match status" value="1"/>
</dbReference>
<dbReference type="SUPFAM" id="SSF50978">
    <property type="entry name" value="WD40 repeat-like"/>
    <property type="match status" value="1"/>
</dbReference>
<feature type="repeat" description="WD" evidence="3">
    <location>
        <begin position="318"/>
        <end position="359"/>
    </location>
</feature>
<reference evidence="4 5" key="1">
    <citation type="submission" date="2008-07" db="EMBL/GenBank/DDBJ databases">
        <authorList>
            <person name="Tandeau de Marsac N."/>
            <person name="Ferriera S."/>
            <person name="Johnson J."/>
            <person name="Kravitz S."/>
            <person name="Beeson K."/>
            <person name="Sutton G."/>
            <person name="Rogers Y.-H."/>
            <person name="Friedman R."/>
            <person name="Frazier M."/>
            <person name="Venter J.C."/>
        </authorList>
    </citation>
    <scope>NUCLEOTIDE SEQUENCE [LARGE SCALE GENOMIC DNA]</scope>
    <source>
        <strain evidence="4 5">PCC 7420</strain>
    </source>
</reference>
<feature type="repeat" description="WD" evidence="3">
    <location>
        <begin position="189"/>
        <end position="230"/>
    </location>
</feature>
<dbReference type="eggNOG" id="COG2319">
    <property type="taxonomic scope" value="Bacteria"/>
</dbReference>
<feature type="repeat" description="WD" evidence="3">
    <location>
        <begin position="360"/>
        <end position="399"/>
    </location>
</feature>
<keyword evidence="2" id="KW-0677">Repeat</keyword>
<dbReference type="SMART" id="SM00320">
    <property type="entry name" value="WD40"/>
    <property type="match status" value="5"/>
</dbReference>
<evidence type="ECO:0000313" key="5">
    <source>
        <dbReference type="Proteomes" id="UP000003835"/>
    </source>
</evidence>
<dbReference type="InterPro" id="IPR001680">
    <property type="entry name" value="WD40_rpt"/>
</dbReference>
<dbReference type="InterPro" id="IPR036322">
    <property type="entry name" value="WD40_repeat_dom_sf"/>
</dbReference>
<dbReference type="Gene3D" id="2.130.10.10">
    <property type="entry name" value="YVTN repeat-like/Quinoprotein amine dehydrogenase"/>
    <property type="match status" value="2"/>
</dbReference>
<dbReference type="InterPro" id="IPR015943">
    <property type="entry name" value="WD40/YVTN_repeat-like_dom_sf"/>
</dbReference>
<dbReference type="RefSeq" id="WP_006098867.1">
    <property type="nucleotide sequence ID" value="NZ_DS989843.1"/>
</dbReference>
<dbReference type="Proteomes" id="UP000003835">
    <property type="component" value="Unassembled WGS sequence"/>
</dbReference>
<dbReference type="SUPFAM" id="SSF50993">
    <property type="entry name" value="Peptidase/esterase 'gauge' domain"/>
    <property type="match status" value="1"/>
</dbReference>
<dbReference type="STRING" id="118168.MC7420_2930"/>
<organism evidence="4 5">
    <name type="scientific">Coleofasciculus chthonoplastes PCC 7420</name>
    <dbReference type="NCBI Taxonomy" id="118168"/>
    <lineage>
        <taxon>Bacteria</taxon>
        <taxon>Bacillati</taxon>
        <taxon>Cyanobacteriota</taxon>
        <taxon>Cyanophyceae</taxon>
        <taxon>Coleofasciculales</taxon>
        <taxon>Coleofasciculaceae</taxon>
        <taxon>Coleofasciculus</taxon>
    </lineage>
</organism>
<evidence type="ECO:0000313" key="4">
    <source>
        <dbReference type="EMBL" id="EDX77606.1"/>
    </source>
</evidence>
<dbReference type="AlphaFoldDB" id="B4VJL1"/>
<proteinExistence type="predicted"/>
<keyword evidence="1 3" id="KW-0853">WD repeat</keyword>
<dbReference type="PROSITE" id="PS50082">
    <property type="entry name" value="WD_REPEATS_2"/>
    <property type="match status" value="4"/>
</dbReference>
<dbReference type="CDD" id="cd00200">
    <property type="entry name" value="WD40"/>
    <property type="match status" value="1"/>
</dbReference>
<dbReference type="HOGENOM" id="CLU_000288_57_33_3"/>
<dbReference type="InterPro" id="IPR019775">
    <property type="entry name" value="WD40_repeat_CS"/>
</dbReference>
<evidence type="ECO:0000256" key="1">
    <source>
        <dbReference type="ARBA" id="ARBA00022574"/>
    </source>
</evidence>
<dbReference type="PROSITE" id="PS00678">
    <property type="entry name" value="WD_REPEATS_1"/>
    <property type="match status" value="2"/>
</dbReference>
<dbReference type="PROSITE" id="PS50294">
    <property type="entry name" value="WD_REPEATS_REGION"/>
    <property type="match status" value="4"/>
</dbReference>
<dbReference type="Pfam" id="PF07676">
    <property type="entry name" value="PD40"/>
    <property type="match status" value="1"/>
</dbReference>
<dbReference type="Pfam" id="PF00400">
    <property type="entry name" value="WD40"/>
    <property type="match status" value="4"/>
</dbReference>
<dbReference type="PRINTS" id="PR00320">
    <property type="entry name" value="GPROTEINBRPT"/>
</dbReference>
<sequence>MVEHFHQPRDNDAVLGSSYAAPLGAVILGGIAGVKRRLASDDETVRIAALKEACKYGESGLGVIIPALQDESEQVQRIAYLLLRDRTEREAKRALNAYLPYHLFEDITTHKAGQSIAISPDGTRIAYLRGKTIRVYHIETKEILYKIPKYPKAKEFLALTDDVKIVVRVRNGASHVIEIWDQGEFRHSLYGHQDIIRAIAIRPDGQILASGSQDSTIKLWHLETGKLICTFSNQLTLGAHTDEIWSLAFSADGNTLVSSSRDGKIKLWDLRTRDRPRTLKSYANQVAMNPDGLTLASTNWQGQIQLWNLATHQVEHTLEGYYYAVNSLLFSRYGRILISGGNDRAIKFWDVATGKQIQTLTGHKEAVTCLAFCQDGQYLVSGSLDKTVKIWGCMNNQAT</sequence>
<dbReference type="InterPro" id="IPR020472">
    <property type="entry name" value="WD40_PAC1"/>
</dbReference>
<name>B4VJL1_9CYAN</name>
<feature type="repeat" description="WD" evidence="3">
    <location>
        <begin position="237"/>
        <end position="278"/>
    </location>
</feature>
<keyword evidence="5" id="KW-1185">Reference proteome</keyword>
<gene>
    <name evidence="4" type="ORF">MC7420_2930</name>
</gene>
<dbReference type="PANTHER" id="PTHR22847:SF637">
    <property type="entry name" value="WD REPEAT DOMAIN 5B"/>
    <property type="match status" value="1"/>
</dbReference>
<dbReference type="InterPro" id="IPR011659">
    <property type="entry name" value="WD40"/>
</dbReference>
<accession>B4VJL1</accession>